<evidence type="ECO:0000313" key="2">
    <source>
        <dbReference type="Proteomes" id="UP000051096"/>
    </source>
</evidence>
<accession>A0A0S8GLD8</accession>
<name>A0A0S8GLD8_UNCW3</name>
<dbReference type="Proteomes" id="UP000051096">
    <property type="component" value="Unassembled WGS sequence"/>
</dbReference>
<organism evidence="1 2">
    <name type="scientific">candidate division WOR_3 bacterium SM23_60</name>
    <dbReference type="NCBI Taxonomy" id="1703780"/>
    <lineage>
        <taxon>Bacteria</taxon>
        <taxon>Bacteria division WOR-3</taxon>
    </lineage>
</organism>
<dbReference type="EMBL" id="LJUO01000025">
    <property type="protein sequence ID" value="KPK72668.1"/>
    <property type="molecule type" value="Genomic_DNA"/>
</dbReference>
<protein>
    <submittedName>
        <fullName evidence="1">Uncharacterized protein</fullName>
    </submittedName>
</protein>
<dbReference type="AlphaFoldDB" id="A0A0S8GLD8"/>
<sequence>DIKIKGKTDTLTSAYFAIDVTDPLNPDFLWEFTASDLNLTVCYPTVIKVRNSWYLIFGSGPEICAGECAVGVHATVYVLDLATGALRQKWAFPDDQSFITNIFGVDWGMDYSVDRVYFGDCYHDLAIEGEWGGKIYRIDTNNETNPAVWDTNFVFDMERPITAEGTIATDDYNHLWVYFGTGRFFSEIDEVDATTQRYVGFRDDTTRATTVAGLYNVTSVKVDTNDNIIFPSGHTGSFADLIDTVNAHGGWWREHLGMHERNLTTSLVFGGAVLYTTYLPSHDICSYGGTGRLYALYYRTGTAHINPSFLRAQGNLHYPYCVDVGQGMPSEPSLYVSGDQIKVFIQAAGGIVTPETGLPGLPRTGVILWKGR</sequence>
<reference evidence="1 2" key="1">
    <citation type="journal article" date="2015" name="Microbiome">
        <title>Genomic resolution of linkages in carbon, nitrogen, and sulfur cycling among widespread estuary sediment bacteria.</title>
        <authorList>
            <person name="Baker B.J."/>
            <person name="Lazar C.S."/>
            <person name="Teske A.P."/>
            <person name="Dick G.J."/>
        </authorList>
    </citation>
    <scope>NUCLEOTIDE SEQUENCE [LARGE SCALE GENOMIC DNA]</scope>
    <source>
        <strain evidence="1">SM23_60</strain>
    </source>
</reference>
<proteinExistence type="predicted"/>
<feature type="non-terminal residue" evidence="1">
    <location>
        <position position="1"/>
    </location>
</feature>
<comment type="caution">
    <text evidence="1">The sequence shown here is derived from an EMBL/GenBank/DDBJ whole genome shotgun (WGS) entry which is preliminary data.</text>
</comment>
<gene>
    <name evidence="1" type="ORF">AMJ87_03955</name>
</gene>
<evidence type="ECO:0000313" key="1">
    <source>
        <dbReference type="EMBL" id="KPK72668.1"/>
    </source>
</evidence>